<comment type="caution">
    <text evidence="3">The sequence shown here is derived from an EMBL/GenBank/DDBJ whole genome shotgun (WGS) entry which is preliminary data.</text>
</comment>
<accession>A0AAE1U184</accession>
<keyword evidence="2" id="KW-0732">Signal</keyword>
<reference evidence="3" key="1">
    <citation type="submission" date="2023-11" db="EMBL/GenBank/DDBJ databases">
        <title>Genome assemblies of two species of porcelain crab, Petrolisthes cinctipes and Petrolisthes manimaculis (Anomura: Porcellanidae).</title>
        <authorList>
            <person name="Angst P."/>
        </authorList>
    </citation>
    <scope>NUCLEOTIDE SEQUENCE</scope>
    <source>
        <strain evidence="3">PB745_02</strain>
        <tissue evidence="3">Gill</tissue>
    </source>
</reference>
<proteinExistence type="predicted"/>
<feature type="chain" id="PRO_5041998125" evidence="2">
    <location>
        <begin position="24"/>
        <end position="75"/>
    </location>
</feature>
<feature type="region of interest" description="Disordered" evidence="1">
    <location>
        <begin position="32"/>
        <end position="51"/>
    </location>
</feature>
<sequence length="75" mass="8938">MNFTQLVLALLMALTALFASVSGSPEANPDPFFKYHPKKKGHHGHHHRHHGYGHGHYYRPVYHYRPVYYHHHKKW</sequence>
<keyword evidence="4" id="KW-1185">Reference proteome</keyword>
<protein>
    <submittedName>
        <fullName evidence="3">Uncharacterized protein</fullName>
    </submittedName>
</protein>
<evidence type="ECO:0000313" key="3">
    <source>
        <dbReference type="EMBL" id="KAK4302539.1"/>
    </source>
</evidence>
<feature type="compositionally biased region" description="Basic residues" evidence="1">
    <location>
        <begin position="35"/>
        <end position="51"/>
    </location>
</feature>
<evidence type="ECO:0000256" key="1">
    <source>
        <dbReference type="SAM" id="MobiDB-lite"/>
    </source>
</evidence>
<dbReference type="Proteomes" id="UP001292094">
    <property type="component" value="Unassembled WGS sequence"/>
</dbReference>
<dbReference type="EMBL" id="JAWZYT010002713">
    <property type="protein sequence ID" value="KAK4302539.1"/>
    <property type="molecule type" value="Genomic_DNA"/>
</dbReference>
<feature type="signal peptide" evidence="2">
    <location>
        <begin position="1"/>
        <end position="23"/>
    </location>
</feature>
<organism evidence="3 4">
    <name type="scientific">Petrolisthes manimaculis</name>
    <dbReference type="NCBI Taxonomy" id="1843537"/>
    <lineage>
        <taxon>Eukaryota</taxon>
        <taxon>Metazoa</taxon>
        <taxon>Ecdysozoa</taxon>
        <taxon>Arthropoda</taxon>
        <taxon>Crustacea</taxon>
        <taxon>Multicrustacea</taxon>
        <taxon>Malacostraca</taxon>
        <taxon>Eumalacostraca</taxon>
        <taxon>Eucarida</taxon>
        <taxon>Decapoda</taxon>
        <taxon>Pleocyemata</taxon>
        <taxon>Anomura</taxon>
        <taxon>Galatheoidea</taxon>
        <taxon>Porcellanidae</taxon>
        <taxon>Petrolisthes</taxon>
    </lineage>
</organism>
<dbReference type="AlphaFoldDB" id="A0AAE1U184"/>
<gene>
    <name evidence="3" type="ORF">Pmani_025374</name>
</gene>
<evidence type="ECO:0000313" key="4">
    <source>
        <dbReference type="Proteomes" id="UP001292094"/>
    </source>
</evidence>
<name>A0AAE1U184_9EUCA</name>
<evidence type="ECO:0000256" key="2">
    <source>
        <dbReference type="SAM" id="SignalP"/>
    </source>
</evidence>